<accession>A0AC58LPY2</accession>
<reference evidence="2" key="1">
    <citation type="submission" date="2025-08" db="UniProtKB">
        <authorList>
            <consortium name="RefSeq"/>
        </authorList>
    </citation>
    <scope>IDENTIFICATION</scope>
</reference>
<sequence>MMKREKSEKTDLHNMAEWKNVQIGDSTPMGVYNLENFMCRDQVLEIIPSNEEQIKSLVQLEAEEHLQLDFWKLPTIPGKTTHVRVPFVSLQAVKVFLESQGIAYSIMIEDVQVLLDQENEEMLLNQRRERNGNFNFGAYHTLEEISQEMDNLVAEHPGLVSRVNIGSSFENRPMDVLKFSTGGHKPAIWLDAGIHAREWVTQATAMWTANKIASDYGTDPSITSILDAMDIFLLPVTNPDGYVYSQTKDRMWRKTRSKVSGSLCVGVDPNRNWDAGFGGPGASSSPCSDSYHGSTANSEVEVKSIVDFVKSHGQVKAFLTLHSYSQLLMFPYGYKCTKLDNFVELDEVAQKAAQSLTSLHGTKYEVGPICSVIYQASGGSIDWSYDSGIKYSFAFELRDTGRYGFLLPATQILPTAEETWLGLKTIMEHVRDHPY</sequence>
<keyword evidence="2" id="KW-0121">Carboxypeptidase</keyword>
<keyword evidence="1" id="KW-1185">Reference proteome</keyword>
<evidence type="ECO:0000313" key="1">
    <source>
        <dbReference type="Proteomes" id="UP001732720"/>
    </source>
</evidence>
<dbReference type="Proteomes" id="UP001732720">
    <property type="component" value="Chromosome 2"/>
</dbReference>
<proteinExistence type="predicted"/>
<keyword evidence="2" id="KW-0645">Protease</keyword>
<name>A0AC58LPY2_CASCN</name>
<dbReference type="RefSeq" id="XP_073919205.1">
    <property type="nucleotide sequence ID" value="XM_074063104.1"/>
</dbReference>
<keyword evidence="2" id="KW-0378">Hydrolase</keyword>
<evidence type="ECO:0000313" key="2">
    <source>
        <dbReference type="RefSeq" id="XP_073919205.1"/>
    </source>
</evidence>
<gene>
    <name evidence="2" type="primary">Cpa2</name>
</gene>
<protein>
    <submittedName>
        <fullName evidence="2">Carboxypeptidase A2 isoform X1</fullName>
    </submittedName>
</protein>
<organism evidence="1 2">
    <name type="scientific">Castor canadensis</name>
    <name type="common">American beaver</name>
    <dbReference type="NCBI Taxonomy" id="51338"/>
    <lineage>
        <taxon>Eukaryota</taxon>
        <taxon>Metazoa</taxon>
        <taxon>Chordata</taxon>
        <taxon>Craniata</taxon>
        <taxon>Vertebrata</taxon>
        <taxon>Euteleostomi</taxon>
        <taxon>Mammalia</taxon>
        <taxon>Eutheria</taxon>
        <taxon>Euarchontoglires</taxon>
        <taxon>Glires</taxon>
        <taxon>Rodentia</taxon>
        <taxon>Castorimorpha</taxon>
        <taxon>Castoridae</taxon>
        <taxon>Castor</taxon>
    </lineage>
</organism>